<comment type="caution">
    <text evidence="3">The sequence shown here is derived from an EMBL/GenBank/DDBJ whole genome shotgun (WGS) entry which is preliminary data.</text>
</comment>
<evidence type="ECO:0008006" key="5">
    <source>
        <dbReference type="Google" id="ProtNLM"/>
    </source>
</evidence>
<feature type="transmembrane region" description="Helical" evidence="2">
    <location>
        <begin position="319"/>
        <end position="341"/>
    </location>
</feature>
<feature type="transmembrane region" description="Helical" evidence="2">
    <location>
        <begin position="291"/>
        <end position="307"/>
    </location>
</feature>
<name>A0A438NJ11_EXOME</name>
<proteinExistence type="predicted"/>
<dbReference type="OrthoDB" id="5313079at2759"/>
<organism evidence="3 4">
    <name type="scientific">Exophiala mesophila</name>
    <name type="common">Black yeast-like fungus</name>
    <dbReference type="NCBI Taxonomy" id="212818"/>
    <lineage>
        <taxon>Eukaryota</taxon>
        <taxon>Fungi</taxon>
        <taxon>Dikarya</taxon>
        <taxon>Ascomycota</taxon>
        <taxon>Pezizomycotina</taxon>
        <taxon>Eurotiomycetes</taxon>
        <taxon>Chaetothyriomycetidae</taxon>
        <taxon>Chaetothyriales</taxon>
        <taxon>Herpotrichiellaceae</taxon>
        <taxon>Exophiala</taxon>
    </lineage>
</organism>
<keyword evidence="2" id="KW-1133">Transmembrane helix</keyword>
<sequence>MDPSFTHSRGARPRAVDNGDQSVQLQSFTYAQGYDMALRYNTDGLGMTYVGIVVAWTCLLLPATILLIRNRHLPYLRMRNIPLSVSAVATLHVYWVLCMVAYLLNGYFPCAAEYWIMSIYLPLGIALFQATNCQLLSIAAAQSKYAQGDVVVDATTSLGHRMPTWRKWWARLKAANATRNTMTWIGIGMLVQVVVSLVVFLVSKKFHPSFGVPGTELRLDNAVSGRDEAARLACRRGWEWYEYPFFMSPVPNVFSGGHQSSGSYFGRGYMPLSFSGGFAVLTMFMDGEHKLWLPASPMWLIALYVPGMNGVNKFFGPPLWFSASIVLMQSCVIFVPFFQIFRHRRLEAETREIIAQWEQRQKLEGSILSASQKTSTRSRFSSKSAASTASSRHGEMYTMSTLERTLQLNPKPLLMFSALRDFSGENISFLVHIRKWKANWNSNQSKSKSRKHELAESHDQTLLRQQFKQAVGIYASFVSLKYSDFPINISSAQLRDLEGTFEQYAALVCAEPASNAATPFEKFWSSTVSEDPESQTGKDQLSIVSTVVGDGGKDDITPIADPVRQLQELNMTNFGERLPSNIAIPDSFGPNIFDRAELSIKELVLTNTWAKFVKEGFAQQQNEGFRAQFEASLRACYSMLPKLSLRRRAAPTDNPLVKPSAGD</sequence>
<evidence type="ECO:0000256" key="1">
    <source>
        <dbReference type="SAM" id="MobiDB-lite"/>
    </source>
</evidence>
<feature type="transmembrane region" description="Helical" evidence="2">
    <location>
        <begin position="114"/>
        <end position="136"/>
    </location>
</feature>
<gene>
    <name evidence="3" type="ORF">B0A52_00074</name>
</gene>
<feature type="transmembrane region" description="Helical" evidence="2">
    <location>
        <begin position="80"/>
        <end position="102"/>
    </location>
</feature>
<keyword evidence="2" id="KW-0812">Transmembrane</keyword>
<dbReference type="InterPro" id="IPR036305">
    <property type="entry name" value="RGS_sf"/>
</dbReference>
<accession>A0A438NJ11</accession>
<protein>
    <recommendedName>
        <fullName evidence="5">RGS domain-containing protein</fullName>
    </recommendedName>
</protein>
<evidence type="ECO:0000313" key="3">
    <source>
        <dbReference type="EMBL" id="RVX75718.1"/>
    </source>
</evidence>
<dbReference type="AlphaFoldDB" id="A0A438NJ11"/>
<evidence type="ECO:0000256" key="2">
    <source>
        <dbReference type="SAM" id="Phobius"/>
    </source>
</evidence>
<dbReference type="VEuPathDB" id="FungiDB:PV10_01874"/>
<reference evidence="3 4" key="1">
    <citation type="submission" date="2017-03" db="EMBL/GenBank/DDBJ databases">
        <title>Genomes of endolithic fungi from Antarctica.</title>
        <authorList>
            <person name="Coleine C."/>
            <person name="Masonjones S."/>
            <person name="Stajich J.E."/>
        </authorList>
    </citation>
    <scope>NUCLEOTIDE SEQUENCE [LARGE SCALE GENOMIC DNA]</scope>
    <source>
        <strain evidence="3 4">CCFEE 6314</strain>
    </source>
</reference>
<evidence type="ECO:0000313" key="4">
    <source>
        <dbReference type="Proteomes" id="UP000288859"/>
    </source>
</evidence>
<dbReference type="Proteomes" id="UP000288859">
    <property type="component" value="Unassembled WGS sequence"/>
</dbReference>
<keyword evidence="2" id="KW-0472">Membrane</keyword>
<feature type="compositionally biased region" description="Low complexity" evidence="1">
    <location>
        <begin position="371"/>
        <end position="391"/>
    </location>
</feature>
<dbReference type="EMBL" id="NAJM01000001">
    <property type="protein sequence ID" value="RVX75718.1"/>
    <property type="molecule type" value="Genomic_DNA"/>
</dbReference>
<dbReference type="SUPFAM" id="SSF48097">
    <property type="entry name" value="Regulator of G-protein signaling, RGS"/>
    <property type="match status" value="1"/>
</dbReference>
<feature type="transmembrane region" description="Helical" evidence="2">
    <location>
        <begin position="46"/>
        <end position="68"/>
    </location>
</feature>
<feature type="transmembrane region" description="Helical" evidence="2">
    <location>
        <begin position="181"/>
        <end position="202"/>
    </location>
</feature>
<feature type="region of interest" description="Disordered" evidence="1">
    <location>
        <begin position="368"/>
        <end position="394"/>
    </location>
</feature>